<keyword evidence="7 9" id="KW-0472">Membrane</keyword>
<dbReference type="SUPFAM" id="SSF49313">
    <property type="entry name" value="Cadherin-like"/>
    <property type="match status" value="5"/>
</dbReference>
<dbReference type="PANTHER" id="PTHR24025:SF30">
    <property type="entry name" value="CADHERIN DOMAIN-CONTAINING PROTEIN"/>
    <property type="match status" value="1"/>
</dbReference>
<proteinExistence type="predicted"/>
<evidence type="ECO:0000259" key="10">
    <source>
        <dbReference type="PROSITE" id="PS50268"/>
    </source>
</evidence>
<comment type="subcellular location">
    <subcellularLocation>
        <location evidence="1">Membrane</location>
    </subcellularLocation>
</comment>
<dbReference type="PANTHER" id="PTHR24025">
    <property type="entry name" value="DESMOGLEIN FAMILY MEMBER"/>
    <property type="match status" value="1"/>
</dbReference>
<accession>A0A8C5R578</accession>
<reference evidence="11" key="1">
    <citation type="submission" date="2025-08" db="UniProtKB">
        <authorList>
            <consortium name="Ensembl"/>
        </authorList>
    </citation>
    <scope>IDENTIFICATION</scope>
</reference>
<dbReference type="GO" id="GO:0016020">
    <property type="term" value="C:membrane"/>
    <property type="evidence" value="ECO:0007669"/>
    <property type="project" value="UniProtKB-SubCell"/>
</dbReference>
<dbReference type="Gene3D" id="2.60.40.60">
    <property type="entry name" value="Cadherins"/>
    <property type="match status" value="6"/>
</dbReference>
<dbReference type="GO" id="GO:0005911">
    <property type="term" value="C:cell-cell junction"/>
    <property type="evidence" value="ECO:0007669"/>
    <property type="project" value="TreeGrafter"/>
</dbReference>
<evidence type="ECO:0000256" key="4">
    <source>
        <dbReference type="ARBA" id="ARBA00022837"/>
    </source>
</evidence>
<dbReference type="CDD" id="cd11304">
    <property type="entry name" value="Cadherin_repeat"/>
    <property type="match status" value="6"/>
</dbReference>
<feature type="domain" description="Cadherin" evidence="10">
    <location>
        <begin position="342"/>
        <end position="457"/>
    </location>
</feature>
<gene>
    <name evidence="11" type="primary">CDHR3</name>
</gene>
<evidence type="ECO:0000313" key="12">
    <source>
        <dbReference type="Proteomes" id="UP000694569"/>
    </source>
</evidence>
<feature type="domain" description="Cadherin" evidence="10">
    <location>
        <begin position="24"/>
        <end position="129"/>
    </location>
</feature>
<evidence type="ECO:0000256" key="2">
    <source>
        <dbReference type="ARBA" id="ARBA00022692"/>
    </source>
</evidence>
<dbReference type="FunFam" id="2.60.40.60:FF:000250">
    <property type="entry name" value="Cadherin related family member 3"/>
    <property type="match status" value="1"/>
</dbReference>
<dbReference type="GO" id="GO:0005509">
    <property type="term" value="F:calcium ion binding"/>
    <property type="evidence" value="ECO:0007669"/>
    <property type="project" value="UniProtKB-UniRule"/>
</dbReference>
<dbReference type="PRINTS" id="PR00205">
    <property type="entry name" value="CADHERIN"/>
</dbReference>
<feature type="domain" description="Cadherin" evidence="10">
    <location>
        <begin position="134"/>
        <end position="232"/>
    </location>
</feature>
<keyword evidence="3" id="KW-0677">Repeat</keyword>
<dbReference type="GO" id="GO:0007156">
    <property type="term" value="P:homophilic cell adhesion via plasma membrane adhesion molecules"/>
    <property type="evidence" value="ECO:0007669"/>
    <property type="project" value="InterPro"/>
</dbReference>
<evidence type="ECO:0000256" key="5">
    <source>
        <dbReference type="ARBA" id="ARBA00022889"/>
    </source>
</evidence>
<dbReference type="InterPro" id="IPR050971">
    <property type="entry name" value="Cadherin-domain_protein"/>
</dbReference>
<feature type="domain" description="Cadherin" evidence="10">
    <location>
        <begin position="233"/>
        <end position="341"/>
    </location>
</feature>
<keyword evidence="6 9" id="KW-1133">Transmembrane helix</keyword>
<dbReference type="InterPro" id="IPR002126">
    <property type="entry name" value="Cadherin-like_dom"/>
</dbReference>
<sequence length="752" mass="81677">MDKLILLFFLLGVIGPGGGTIFFVGLPNTSSVMENKPAGTTVFTFSLSTNSSVKSGFPLIINTSPLTKAFFIVSATPHYSVVTSGNPTLDYETVPNSFDLQIYVEDTTGATDLQILTVQIIDVNEPPVFQDNLANQDLVLYIAERTPIGLIYQVQVSDPDNPTSQLTFSLTPASAPFFVSGTGTISSSKVFDYETDPHSYRLMVTVKDLPGLSINGTIIVSITNINDETPYFTTTTTTYSIPEEQRPGTIVANITASDPDADSFLSTLLYSINPPSVYFTIDQLTGVIRIAMTIDREADPFRTNPNIKLEITVKDSPSGGNMNSTFITFTIQDINDNPPTCTQYAFSVHVPETEASNTQILNLSQFCNDIDVDSPNNLFNFSGLSGLGSNQRFQLNPSGTGSIVLIGSLDFEDPNNIAVGNEYSLTVVVQDIASPYFTKNLYVYVKTIPVNEFPPVFNSSSYVFNVSELSPPSSKIGQVYATDKDYPYTGITYSIATGGSTLGNPSIFLIDPSTGSLQLAAYADYETTPKYILTVQATDLGVTSFTSTVSVTVNILEANDEKPICLPNAYTLSVPVDQAIGTNIQNFKLTCTDRDSSPSSFTYSFNSGNINNHFTFSPTAGTNITSLVLATPFDYSGGRDTTWNYNLRVYITDGNLVPPGSVTVIQTGTVSLYINVYIPGLTTTITTTTPEVIYNIANKNTYSAVAWYIPFVITLGCLLLLGFLGYLTYLLIKHCRCRTAPKPDKEPLKEES</sequence>
<dbReference type="PROSITE" id="PS50268">
    <property type="entry name" value="CADHERIN_2"/>
    <property type="match status" value="6"/>
</dbReference>
<evidence type="ECO:0000256" key="3">
    <source>
        <dbReference type="ARBA" id="ARBA00022737"/>
    </source>
</evidence>
<reference evidence="11" key="2">
    <citation type="submission" date="2025-09" db="UniProtKB">
        <authorList>
            <consortium name="Ensembl"/>
        </authorList>
    </citation>
    <scope>IDENTIFICATION</scope>
</reference>
<evidence type="ECO:0000256" key="1">
    <source>
        <dbReference type="ARBA" id="ARBA00004370"/>
    </source>
</evidence>
<evidence type="ECO:0000256" key="8">
    <source>
        <dbReference type="PROSITE-ProRule" id="PRU00043"/>
    </source>
</evidence>
<dbReference type="Proteomes" id="UP000694569">
    <property type="component" value="Unplaced"/>
</dbReference>
<evidence type="ECO:0000256" key="7">
    <source>
        <dbReference type="ARBA" id="ARBA00023136"/>
    </source>
</evidence>
<keyword evidence="2 9" id="KW-0812">Transmembrane</keyword>
<dbReference type="GeneTree" id="ENSGT00940000161245"/>
<dbReference type="SMART" id="SM00112">
    <property type="entry name" value="CA"/>
    <property type="match status" value="6"/>
</dbReference>
<dbReference type="FunFam" id="2.60.40.60:FF:000231">
    <property type="entry name" value="Cadherin related family member 3"/>
    <property type="match status" value="1"/>
</dbReference>
<dbReference type="Pfam" id="PF00028">
    <property type="entry name" value="Cadherin"/>
    <property type="match status" value="2"/>
</dbReference>
<evidence type="ECO:0000256" key="9">
    <source>
        <dbReference type="SAM" id="Phobius"/>
    </source>
</evidence>
<organism evidence="11 12">
    <name type="scientific">Leptobrachium leishanense</name>
    <name type="common">Leishan spiny toad</name>
    <dbReference type="NCBI Taxonomy" id="445787"/>
    <lineage>
        <taxon>Eukaryota</taxon>
        <taxon>Metazoa</taxon>
        <taxon>Chordata</taxon>
        <taxon>Craniata</taxon>
        <taxon>Vertebrata</taxon>
        <taxon>Euteleostomi</taxon>
        <taxon>Amphibia</taxon>
        <taxon>Batrachia</taxon>
        <taxon>Anura</taxon>
        <taxon>Pelobatoidea</taxon>
        <taxon>Megophryidae</taxon>
        <taxon>Leptobrachium</taxon>
    </lineage>
</organism>
<dbReference type="OrthoDB" id="9047765at2759"/>
<dbReference type="Ensembl" id="ENSLLET00000049586.1">
    <property type="protein sequence ID" value="ENSLLEP00000047715.1"/>
    <property type="gene ID" value="ENSLLEG00000030135.1"/>
</dbReference>
<feature type="transmembrane region" description="Helical" evidence="9">
    <location>
        <begin position="707"/>
        <end position="732"/>
    </location>
</feature>
<feature type="domain" description="Cadherin" evidence="10">
    <location>
        <begin position="566"/>
        <end position="692"/>
    </location>
</feature>
<keyword evidence="12" id="KW-1185">Reference proteome</keyword>
<dbReference type="AlphaFoldDB" id="A0A8C5R578"/>
<protein>
    <submittedName>
        <fullName evidence="11">Cadherin related family member 3</fullName>
    </submittedName>
</protein>
<keyword evidence="4 8" id="KW-0106">Calcium</keyword>
<feature type="domain" description="Cadherin" evidence="10">
    <location>
        <begin position="458"/>
        <end position="565"/>
    </location>
</feature>
<keyword evidence="5" id="KW-0130">Cell adhesion</keyword>
<dbReference type="FunFam" id="2.60.40.60:FF:000244">
    <property type="entry name" value="Cadherin related family member 3"/>
    <property type="match status" value="1"/>
</dbReference>
<dbReference type="InterPro" id="IPR015919">
    <property type="entry name" value="Cadherin-like_sf"/>
</dbReference>
<name>A0A8C5R578_9ANUR</name>
<evidence type="ECO:0000256" key="6">
    <source>
        <dbReference type="ARBA" id="ARBA00022989"/>
    </source>
</evidence>
<evidence type="ECO:0000313" key="11">
    <source>
        <dbReference type="Ensembl" id="ENSLLEP00000047715.1"/>
    </source>
</evidence>